<evidence type="ECO:0000256" key="2">
    <source>
        <dbReference type="ARBA" id="ARBA00008072"/>
    </source>
</evidence>
<dbReference type="Gene3D" id="3.90.180.10">
    <property type="entry name" value="Medium-chain alcohol dehydrogenases, catalytic domain"/>
    <property type="match status" value="1"/>
</dbReference>
<keyword evidence="5" id="KW-0862">Zinc</keyword>
<evidence type="ECO:0000256" key="3">
    <source>
        <dbReference type="ARBA" id="ARBA00013190"/>
    </source>
</evidence>
<dbReference type="PANTHER" id="PTHR42940:SF8">
    <property type="entry name" value="VACUOLAR PROTEIN SORTING-ASSOCIATED PROTEIN 11"/>
    <property type="match status" value="1"/>
</dbReference>
<dbReference type="SUPFAM" id="SSF51735">
    <property type="entry name" value="NAD(P)-binding Rossmann-fold domains"/>
    <property type="match status" value="1"/>
</dbReference>
<dbReference type="SMART" id="SM00829">
    <property type="entry name" value="PKS_ER"/>
    <property type="match status" value="1"/>
</dbReference>
<evidence type="ECO:0000313" key="8">
    <source>
        <dbReference type="EMBL" id="BBO20935.1"/>
    </source>
</evidence>
<feature type="domain" description="Enoyl reductase (ER)" evidence="7">
    <location>
        <begin position="12"/>
        <end position="352"/>
    </location>
</feature>
<proteinExistence type="inferred from homology"/>
<dbReference type="GO" id="GO:0004022">
    <property type="term" value="F:alcohol dehydrogenase (NAD+) activity"/>
    <property type="evidence" value="ECO:0007669"/>
    <property type="project" value="UniProtKB-EC"/>
</dbReference>
<dbReference type="AlphaFoldDB" id="A0A809R9E6"/>
<dbReference type="Gene3D" id="3.40.50.720">
    <property type="entry name" value="NAD(P)-binding Rossmann-like Domain"/>
    <property type="match status" value="1"/>
</dbReference>
<comment type="cofactor">
    <cofactor evidence="1">
        <name>Zn(2+)</name>
        <dbReference type="ChEBI" id="CHEBI:29105"/>
    </cofactor>
</comment>
<evidence type="ECO:0000256" key="4">
    <source>
        <dbReference type="ARBA" id="ARBA00022723"/>
    </source>
</evidence>
<dbReference type="EMBL" id="AP021857">
    <property type="protein sequence ID" value="BBO20935.1"/>
    <property type="molecule type" value="Genomic_DNA"/>
</dbReference>
<dbReference type="InterPro" id="IPR020843">
    <property type="entry name" value="ER"/>
</dbReference>
<gene>
    <name evidence="8" type="ORF">DSYM_16340</name>
</gene>
<sequence>MIPKTIQTWQMTEPGKLARAEIPVPALGPGEALVEIRGCGVCHTDLSYFYMGVPTVQKPPLSLGHEISGVVVAGDDARLVGQEVIVPAVLPCNECDICKSGRGNRCLAQKMPGNSMGIYGGFSSHIPVPAKDLCVVHGRGSIPLEHLSVVADAVTTPYQAAKRANLQPGDRVIVIGAAGGVGSFMTQTAKGFGAKVVIGIDINDEKLEFMKGYGADAVINPKGKSAKEVKELFKAICKEKGVPSNYGWKIFEVTGTKPGQELALSLLSFVGTLVIVGYGTDETSYMLSKLMAFDAELIGTWGCLPQHYPHVLDMCVDGRIALAPFVETRPMSQIEQVFDEAHHGKLKKRVVLTPDF</sequence>
<name>A0A809R9E6_9PROT</name>
<evidence type="ECO:0000313" key="9">
    <source>
        <dbReference type="Proteomes" id="UP000662914"/>
    </source>
</evidence>
<dbReference type="GO" id="GO:0046872">
    <property type="term" value="F:metal ion binding"/>
    <property type="evidence" value="ECO:0007669"/>
    <property type="project" value="UniProtKB-KW"/>
</dbReference>
<dbReference type="NCBIfam" id="TIGR03201">
    <property type="entry name" value="dearomat_had"/>
    <property type="match status" value="1"/>
</dbReference>
<evidence type="ECO:0000256" key="6">
    <source>
        <dbReference type="ARBA" id="ARBA00023002"/>
    </source>
</evidence>
<organism evidence="8 9">
    <name type="scientific">Candidatus Desulfobacillus denitrificans</name>
    <dbReference type="NCBI Taxonomy" id="2608985"/>
    <lineage>
        <taxon>Bacteria</taxon>
        <taxon>Pseudomonadati</taxon>
        <taxon>Pseudomonadota</taxon>
        <taxon>Betaproteobacteria</taxon>
        <taxon>Candidatus Desulfobacillus</taxon>
    </lineage>
</organism>
<dbReference type="InterPro" id="IPR011032">
    <property type="entry name" value="GroES-like_sf"/>
</dbReference>
<dbReference type="InterPro" id="IPR013149">
    <property type="entry name" value="ADH-like_C"/>
</dbReference>
<evidence type="ECO:0000256" key="5">
    <source>
        <dbReference type="ARBA" id="ARBA00022833"/>
    </source>
</evidence>
<dbReference type="InterPro" id="IPR036291">
    <property type="entry name" value="NAD(P)-bd_dom_sf"/>
</dbReference>
<dbReference type="CDD" id="cd08254">
    <property type="entry name" value="hydroxyacyl_CoA_DH"/>
    <property type="match status" value="1"/>
</dbReference>
<dbReference type="Proteomes" id="UP000662914">
    <property type="component" value="Chromosome"/>
</dbReference>
<dbReference type="EC" id="1.1.1.1" evidence="3"/>
<evidence type="ECO:0000256" key="1">
    <source>
        <dbReference type="ARBA" id="ARBA00001947"/>
    </source>
</evidence>
<dbReference type="KEGG" id="ddz:DSYM_16340"/>
<reference evidence="8" key="1">
    <citation type="journal article" name="DNA Res.">
        <title>The physiological potential of anammox bacteria as revealed by their core genome structure.</title>
        <authorList>
            <person name="Okubo T."/>
            <person name="Toyoda A."/>
            <person name="Fukuhara K."/>
            <person name="Uchiyama I."/>
            <person name="Harigaya Y."/>
            <person name="Kuroiwa M."/>
            <person name="Suzuki T."/>
            <person name="Murakami Y."/>
            <person name="Suwa Y."/>
            <person name="Takami H."/>
        </authorList>
    </citation>
    <scope>NUCLEOTIDE SEQUENCE</scope>
    <source>
        <strain evidence="8">317325-3</strain>
    </source>
</reference>
<keyword evidence="4" id="KW-0479">Metal-binding</keyword>
<dbReference type="PANTHER" id="PTHR42940">
    <property type="entry name" value="ALCOHOL DEHYDROGENASE 1-RELATED"/>
    <property type="match status" value="1"/>
</dbReference>
<comment type="similarity">
    <text evidence="2">Belongs to the zinc-containing alcohol dehydrogenase family.</text>
</comment>
<dbReference type="InterPro" id="IPR013154">
    <property type="entry name" value="ADH-like_N"/>
</dbReference>
<dbReference type="Pfam" id="PF08240">
    <property type="entry name" value="ADH_N"/>
    <property type="match status" value="1"/>
</dbReference>
<dbReference type="Pfam" id="PF00107">
    <property type="entry name" value="ADH_zinc_N"/>
    <property type="match status" value="1"/>
</dbReference>
<dbReference type="SUPFAM" id="SSF50129">
    <property type="entry name" value="GroES-like"/>
    <property type="match status" value="1"/>
</dbReference>
<keyword evidence="6" id="KW-0560">Oxidoreductase</keyword>
<dbReference type="InterPro" id="IPR017614">
    <property type="entry name" value="Dearomat_deydrogenase"/>
</dbReference>
<protein>
    <recommendedName>
        <fullName evidence="3">alcohol dehydrogenase</fullName>
        <ecNumber evidence="3">1.1.1.1</ecNumber>
    </recommendedName>
</protein>
<accession>A0A809R9E6</accession>
<evidence type="ECO:0000259" key="7">
    <source>
        <dbReference type="SMART" id="SM00829"/>
    </source>
</evidence>